<reference evidence="2 3" key="1">
    <citation type="submission" date="2017-05" db="EMBL/GenBank/DDBJ databases">
        <authorList>
            <person name="Varghese N."/>
            <person name="Submissions S."/>
        </authorList>
    </citation>
    <scope>NUCLEOTIDE SEQUENCE [LARGE SCALE GENOMIC DNA]</scope>
    <source>
        <strain evidence="2 3">SM16</strain>
    </source>
</reference>
<evidence type="ECO:0000256" key="1">
    <source>
        <dbReference type="SAM" id="MobiDB-lite"/>
    </source>
</evidence>
<evidence type="ECO:0000313" key="2">
    <source>
        <dbReference type="EMBL" id="SMP62173.1"/>
    </source>
</evidence>
<proteinExistence type="predicted"/>
<feature type="region of interest" description="Disordered" evidence="1">
    <location>
        <begin position="1"/>
        <end position="25"/>
    </location>
</feature>
<keyword evidence="3" id="KW-1185">Reference proteome</keyword>
<gene>
    <name evidence="2" type="ORF">SAMN06296065_103416</name>
</gene>
<organism evidence="2 3">
    <name type="scientific">Novosphingobium panipatense</name>
    <dbReference type="NCBI Taxonomy" id="428991"/>
    <lineage>
        <taxon>Bacteria</taxon>
        <taxon>Pseudomonadati</taxon>
        <taxon>Pseudomonadota</taxon>
        <taxon>Alphaproteobacteria</taxon>
        <taxon>Sphingomonadales</taxon>
        <taxon>Sphingomonadaceae</taxon>
        <taxon>Novosphingobium</taxon>
    </lineage>
</organism>
<dbReference type="Proteomes" id="UP001157910">
    <property type="component" value="Unassembled WGS sequence"/>
</dbReference>
<evidence type="ECO:0000313" key="3">
    <source>
        <dbReference type="Proteomes" id="UP001157910"/>
    </source>
</evidence>
<protein>
    <submittedName>
        <fullName evidence="2">Uncharacterized protein</fullName>
    </submittedName>
</protein>
<sequence length="119" mass="13386">MFGSGPPERVQNLRTGEGRGRARMKQDCATRDLLDEAGKLWAEAGSVIAMRTARINRCDADAGTEMVRMVTEKVWAGWELGIAFAMGQLGHDPETVCRHMVSHYRREVRKNLRRLSAND</sequence>
<name>A0ABY1QB45_9SPHN</name>
<comment type="caution">
    <text evidence="2">The sequence shown here is derived from an EMBL/GenBank/DDBJ whole genome shotgun (WGS) entry which is preliminary data.</text>
</comment>
<dbReference type="RefSeq" id="WP_103727596.1">
    <property type="nucleotide sequence ID" value="NZ_FXUI01000003.1"/>
</dbReference>
<accession>A0ABY1QB45</accession>
<dbReference type="EMBL" id="FXUI01000003">
    <property type="protein sequence ID" value="SMP62173.1"/>
    <property type="molecule type" value="Genomic_DNA"/>
</dbReference>
<feature type="compositionally biased region" description="Basic and acidic residues" evidence="1">
    <location>
        <begin position="16"/>
        <end position="25"/>
    </location>
</feature>